<dbReference type="Proteomes" id="UP001565368">
    <property type="component" value="Unassembled WGS sequence"/>
</dbReference>
<evidence type="ECO:0000313" key="4">
    <source>
        <dbReference type="Proteomes" id="UP001565368"/>
    </source>
</evidence>
<name>A0ABR3PXQ8_9TREE</name>
<dbReference type="Gene3D" id="1.10.8.10">
    <property type="entry name" value="DNA helicase RuvA subunit, C-terminal domain"/>
    <property type="match status" value="1"/>
</dbReference>
<feature type="region of interest" description="Disordered" evidence="1">
    <location>
        <begin position="75"/>
        <end position="104"/>
    </location>
</feature>
<evidence type="ECO:0000313" key="3">
    <source>
        <dbReference type="EMBL" id="KAL1407239.1"/>
    </source>
</evidence>
<dbReference type="SUPFAM" id="SSF46934">
    <property type="entry name" value="UBA-like"/>
    <property type="match status" value="1"/>
</dbReference>
<feature type="domain" description="UBA" evidence="2">
    <location>
        <begin position="20"/>
        <end position="60"/>
    </location>
</feature>
<protein>
    <recommendedName>
        <fullName evidence="2">UBA domain-containing protein</fullName>
    </recommendedName>
</protein>
<gene>
    <name evidence="3" type="ORF">Q8F55_006656</name>
</gene>
<dbReference type="InterPro" id="IPR015940">
    <property type="entry name" value="UBA"/>
</dbReference>
<dbReference type="RefSeq" id="XP_069207183.1">
    <property type="nucleotide sequence ID" value="XM_069355112.1"/>
</dbReference>
<proteinExistence type="predicted"/>
<evidence type="ECO:0000259" key="2">
    <source>
        <dbReference type="PROSITE" id="PS50030"/>
    </source>
</evidence>
<dbReference type="GeneID" id="95987699"/>
<evidence type="ECO:0000256" key="1">
    <source>
        <dbReference type="SAM" id="MobiDB-lite"/>
    </source>
</evidence>
<organism evidence="3 4">
    <name type="scientific">Vanrija albida</name>
    <dbReference type="NCBI Taxonomy" id="181172"/>
    <lineage>
        <taxon>Eukaryota</taxon>
        <taxon>Fungi</taxon>
        <taxon>Dikarya</taxon>
        <taxon>Basidiomycota</taxon>
        <taxon>Agaricomycotina</taxon>
        <taxon>Tremellomycetes</taxon>
        <taxon>Trichosporonales</taxon>
        <taxon>Trichosporonaceae</taxon>
        <taxon>Vanrija</taxon>
    </lineage>
</organism>
<dbReference type="CDD" id="cd14270">
    <property type="entry name" value="UBA"/>
    <property type="match status" value="1"/>
</dbReference>
<dbReference type="EMBL" id="JBBXJM010000005">
    <property type="protein sequence ID" value="KAL1407239.1"/>
    <property type="molecule type" value="Genomic_DNA"/>
</dbReference>
<accession>A0ABR3PXQ8</accession>
<keyword evidence="4" id="KW-1185">Reference proteome</keyword>
<reference evidence="3 4" key="1">
    <citation type="submission" date="2023-08" db="EMBL/GenBank/DDBJ databases">
        <title>Annotated Genome Sequence of Vanrija albida AlHP1.</title>
        <authorList>
            <person name="Herzog R."/>
        </authorList>
    </citation>
    <scope>NUCLEOTIDE SEQUENCE [LARGE SCALE GENOMIC DNA]</scope>
    <source>
        <strain evidence="3 4">AlHP1</strain>
    </source>
</reference>
<dbReference type="InterPro" id="IPR009060">
    <property type="entry name" value="UBA-like_sf"/>
</dbReference>
<comment type="caution">
    <text evidence="3">The sequence shown here is derived from an EMBL/GenBank/DDBJ whole genome shotgun (WGS) entry which is preliminary data.</text>
</comment>
<sequence>MLLTRPSNSWSRLPDLDTSSVDRYSLHHLMSLGYDEEAATRTLQQTKGNVPQCVRLLEHERHAGQFVDGCERCHRASSDAGSSRSSSGKEESWVSRLGQRLRRK</sequence>
<dbReference type="PROSITE" id="PS50030">
    <property type="entry name" value="UBA"/>
    <property type="match status" value="1"/>
</dbReference>